<evidence type="ECO:0000313" key="3">
    <source>
        <dbReference type="EMBL" id="KGM33973.1"/>
    </source>
</evidence>
<feature type="domain" description="DUF1468" evidence="2">
    <location>
        <begin position="28"/>
        <end position="158"/>
    </location>
</feature>
<feature type="transmembrane region" description="Helical" evidence="1">
    <location>
        <begin position="20"/>
        <end position="41"/>
    </location>
</feature>
<organism evidence="3 4">
    <name type="scientific">Inquilinus limosus MP06</name>
    <dbReference type="NCBI Taxonomy" id="1398085"/>
    <lineage>
        <taxon>Bacteria</taxon>
        <taxon>Pseudomonadati</taxon>
        <taxon>Pseudomonadota</taxon>
        <taxon>Alphaproteobacteria</taxon>
        <taxon>Rhodospirillales</taxon>
        <taxon>Rhodospirillaceae</taxon>
        <taxon>Inquilinus</taxon>
    </lineage>
</organism>
<keyword evidence="1" id="KW-0812">Transmembrane</keyword>
<dbReference type="RefSeq" id="WP_034836729.1">
    <property type="nucleotide sequence ID" value="NZ_JANX01000132.1"/>
</dbReference>
<dbReference type="Proteomes" id="UP000029995">
    <property type="component" value="Unassembled WGS sequence"/>
</dbReference>
<dbReference type="InterPro" id="IPR009936">
    <property type="entry name" value="DUF1468"/>
</dbReference>
<reference evidence="3 4" key="1">
    <citation type="submission" date="2014-01" db="EMBL/GenBank/DDBJ databases">
        <title>Genome sequence determination for a cystic fibrosis isolate, Inquilinus limosus.</title>
        <authorList>
            <person name="Pino M."/>
            <person name="Di Conza J."/>
            <person name="Gutkind G."/>
        </authorList>
    </citation>
    <scope>NUCLEOTIDE SEQUENCE [LARGE SCALE GENOMIC DNA]</scope>
    <source>
        <strain evidence="3 4">MP06</strain>
    </source>
</reference>
<dbReference type="OrthoDB" id="6183775at2"/>
<feature type="transmembrane region" description="Helical" evidence="1">
    <location>
        <begin position="53"/>
        <end position="73"/>
    </location>
</feature>
<dbReference type="EMBL" id="JANX01000132">
    <property type="protein sequence ID" value="KGM33973.1"/>
    <property type="molecule type" value="Genomic_DNA"/>
</dbReference>
<evidence type="ECO:0000259" key="2">
    <source>
        <dbReference type="Pfam" id="PF07331"/>
    </source>
</evidence>
<keyword evidence="1" id="KW-1133">Transmembrane helix</keyword>
<proteinExistence type="predicted"/>
<comment type="caution">
    <text evidence="3">The sequence shown here is derived from an EMBL/GenBank/DDBJ whole genome shotgun (WGS) entry which is preliminary data.</text>
</comment>
<accession>A0A0A0D820</accession>
<feature type="transmembrane region" description="Helical" evidence="1">
    <location>
        <begin position="94"/>
        <end position="120"/>
    </location>
</feature>
<name>A0A0A0D820_9PROT</name>
<dbReference type="AlphaFoldDB" id="A0A0A0D820"/>
<evidence type="ECO:0000256" key="1">
    <source>
        <dbReference type="SAM" id="Phobius"/>
    </source>
</evidence>
<keyword evidence="1" id="KW-0472">Membrane</keyword>
<feature type="transmembrane region" description="Helical" evidence="1">
    <location>
        <begin position="132"/>
        <end position="150"/>
    </location>
</feature>
<dbReference type="Pfam" id="PF07331">
    <property type="entry name" value="TctB"/>
    <property type="match status" value="1"/>
</dbReference>
<protein>
    <recommendedName>
        <fullName evidence="2">DUF1468 domain-containing protein</fullName>
    </recommendedName>
</protein>
<sequence>MSERDGRESGGISRFAMECAASLATGAAGAAVAVGGLQGGIGWNEAGPEPGTFPFAVGLIIVAGSLGTLVQAIRSRAGGGGAVFLDGVRLRRVAAFFGPMAAFVVLSLPLGLYAASALYLAGVMALQGGYRLRTAVPVGLGVAALLWLVFETWFQVPLLKGPVEAWLGLA</sequence>
<gene>
    <name evidence="3" type="ORF">P409_12870</name>
</gene>
<evidence type="ECO:0000313" key="4">
    <source>
        <dbReference type="Proteomes" id="UP000029995"/>
    </source>
</evidence>